<feature type="transmembrane region" description="Helical" evidence="6">
    <location>
        <begin position="218"/>
        <end position="239"/>
    </location>
</feature>
<gene>
    <name evidence="7" type="ORF">THASP1DRAFT_24715</name>
</gene>
<feature type="transmembrane region" description="Helical" evidence="6">
    <location>
        <begin position="392"/>
        <end position="414"/>
    </location>
</feature>
<keyword evidence="4 6" id="KW-1133">Transmembrane helix</keyword>
<accession>A0A4P9XMC8</accession>
<dbReference type="GO" id="GO:0016020">
    <property type="term" value="C:membrane"/>
    <property type="evidence" value="ECO:0007669"/>
    <property type="project" value="UniProtKB-SubCell"/>
</dbReference>
<keyword evidence="5 6" id="KW-0472">Membrane</keyword>
<keyword evidence="8" id="KW-1185">Reference proteome</keyword>
<feature type="transmembrane region" description="Helical" evidence="6">
    <location>
        <begin position="291"/>
        <end position="310"/>
    </location>
</feature>
<comment type="similarity">
    <text evidence="2">Belongs to the TDE1 family.</text>
</comment>
<comment type="subcellular location">
    <subcellularLocation>
        <location evidence="1">Membrane</location>
        <topology evidence="1">Multi-pass membrane protein</topology>
    </subcellularLocation>
</comment>
<evidence type="ECO:0000256" key="6">
    <source>
        <dbReference type="SAM" id="Phobius"/>
    </source>
</evidence>
<protein>
    <submittedName>
        <fullName evidence="7">TMS membrane protein tumor differentially expressed protein</fullName>
    </submittedName>
</protein>
<evidence type="ECO:0000256" key="2">
    <source>
        <dbReference type="ARBA" id="ARBA00006665"/>
    </source>
</evidence>
<feature type="transmembrane region" description="Helical" evidence="6">
    <location>
        <begin position="39"/>
        <end position="60"/>
    </location>
</feature>
<proteinExistence type="inferred from homology"/>
<sequence length="465" mass="50912">MGSVVSCLALETASCFAAGACRCATRVIGCSGSIATRVGYALLFLVNSLVSWLMLSNWAVKHLRDMFHGYLQINCPEGTCYGVLAVRALSLAYCGSSLSLVGVNNTRSARAAIQNGWWGPKIILWILMVVIAFFIPNEFFMFWGNYVALIGAGVFILIQLILLVDFAHAWSERCLENYEDMGNRNWLYILVASTVSFILFALTTTILMYIFFAQDHCSLNQFFVSFNLVLAVLACVLAVHPTVQDANSRSGLAQAGMVIAYTTYVVASALVNEPVLEGEDGRCNPLSKSRSTKTAAVLLGAIFTLIAIVYSTSRAATQGHNLMTSNDYEPVSTDPEGLRMIHSQPGPHKGMRAEALRAAVNEGAIPASALNAHDDDDNDDGEDYDDERDACAYNYTFFHIIFALASMYVAMLLTDWNTMVGEPSELLRIGQSYAAVWVKVGSSWACLAMYAWTLLAPVIFPDRFL</sequence>
<dbReference type="Pfam" id="PF03348">
    <property type="entry name" value="Serinc"/>
    <property type="match status" value="1"/>
</dbReference>
<feature type="transmembrane region" description="Helical" evidence="6">
    <location>
        <begin position="251"/>
        <end position="271"/>
    </location>
</feature>
<dbReference type="PANTHER" id="PTHR10383">
    <property type="entry name" value="SERINE INCORPORATOR"/>
    <property type="match status" value="1"/>
</dbReference>
<feature type="transmembrane region" description="Helical" evidence="6">
    <location>
        <begin position="122"/>
        <end position="140"/>
    </location>
</feature>
<organism evidence="7 8">
    <name type="scientific">Thamnocephalis sphaerospora</name>
    <dbReference type="NCBI Taxonomy" id="78915"/>
    <lineage>
        <taxon>Eukaryota</taxon>
        <taxon>Fungi</taxon>
        <taxon>Fungi incertae sedis</taxon>
        <taxon>Zoopagomycota</taxon>
        <taxon>Zoopagomycotina</taxon>
        <taxon>Zoopagomycetes</taxon>
        <taxon>Zoopagales</taxon>
        <taxon>Sigmoideomycetaceae</taxon>
        <taxon>Thamnocephalis</taxon>
    </lineage>
</organism>
<feature type="transmembrane region" description="Helical" evidence="6">
    <location>
        <begin position="187"/>
        <end position="212"/>
    </location>
</feature>
<feature type="transmembrane region" description="Helical" evidence="6">
    <location>
        <begin position="146"/>
        <end position="166"/>
    </location>
</feature>
<dbReference type="EMBL" id="KZ992772">
    <property type="protein sequence ID" value="RKP07063.1"/>
    <property type="molecule type" value="Genomic_DNA"/>
</dbReference>
<dbReference type="InterPro" id="IPR005016">
    <property type="entry name" value="TDE1/TMS"/>
</dbReference>
<reference evidence="8" key="1">
    <citation type="journal article" date="2018" name="Nat. Microbiol.">
        <title>Leveraging single-cell genomics to expand the fungal tree of life.</title>
        <authorList>
            <person name="Ahrendt S.R."/>
            <person name="Quandt C.A."/>
            <person name="Ciobanu D."/>
            <person name="Clum A."/>
            <person name="Salamov A."/>
            <person name="Andreopoulos B."/>
            <person name="Cheng J.F."/>
            <person name="Woyke T."/>
            <person name="Pelin A."/>
            <person name="Henrissat B."/>
            <person name="Reynolds N.K."/>
            <person name="Benny G.L."/>
            <person name="Smith M.E."/>
            <person name="James T.Y."/>
            <person name="Grigoriev I.V."/>
        </authorList>
    </citation>
    <scope>NUCLEOTIDE SEQUENCE [LARGE SCALE GENOMIC DNA]</scope>
    <source>
        <strain evidence="8">RSA 1356</strain>
    </source>
</reference>
<evidence type="ECO:0000256" key="3">
    <source>
        <dbReference type="ARBA" id="ARBA00022692"/>
    </source>
</evidence>
<evidence type="ECO:0000256" key="1">
    <source>
        <dbReference type="ARBA" id="ARBA00004141"/>
    </source>
</evidence>
<dbReference type="AlphaFoldDB" id="A0A4P9XMC8"/>
<keyword evidence="3 6" id="KW-0812">Transmembrane</keyword>
<dbReference type="STRING" id="78915.A0A4P9XMC8"/>
<evidence type="ECO:0000313" key="8">
    <source>
        <dbReference type="Proteomes" id="UP000271241"/>
    </source>
</evidence>
<feature type="transmembrane region" description="Helical" evidence="6">
    <location>
        <begin position="434"/>
        <end position="460"/>
    </location>
</feature>
<evidence type="ECO:0000256" key="5">
    <source>
        <dbReference type="ARBA" id="ARBA00023136"/>
    </source>
</evidence>
<dbReference type="PANTHER" id="PTHR10383:SF9">
    <property type="entry name" value="SERINE INCORPORATOR, ISOFORM F"/>
    <property type="match status" value="1"/>
</dbReference>
<dbReference type="OrthoDB" id="5963193at2759"/>
<name>A0A4P9XMC8_9FUNG</name>
<evidence type="ECO:0000256" key="4">
    <source>
        <dbReference type="ARBA" id="ARBA00022989"/>
    </source>
</evidence>
<dbReference type="Proteomes" id="UP000271241">
    <property type="component" value="Unassembled WGS sequence"/>
</dbReference>
<evidence type="ECO:0000313" key="7">
    <source>
        <dbReference type="EMBL" id="RKP07063.1"/>
    </source>
</evidence>